<dbReference type="InterPro" id="IPR011990">
    <property type="entry name" value="TPR-like_helical_dom_sf"/>
</dbReference>
<feature type="repeat" description="TPR" evidence="3">
    <location>
        <begin position="135"/>
        <end position="168"/>
    </location>
</feature>
<dbReference type="PROSITE" id="PS50005">
    <property type="entry name" value="TPR"/>
    <property type="match status" value="9"/>
</dbReference>
<evidence type="ECO:0000313" key="5">
    <source>
        <dbReference type="EMBL" id="PWR74070.1"/>
    </source>
</evidence>
<organism evidence="5 6">
    <name type="scientific">Methanospirillum lacunae</name>
    <dbReference type="NCBI Taxonomy" id="668570"/>
    <lineage>
        <taxon>Archaea</taxon>
        <taxon>Methanobacteriati</taxon>
        <taxon>Methanobacteriota</taxon>
        <taxon>Stenosarchaea group</taxon>
        <taxon>Methanomicrobia</taxon>
        <taxon>Methanomicrobiales</taxon>
        <taxon>Methanospirillaceae</taxon>
        <taxon>Methanospirillum</taxon>
    </lineage>
</organism>
<evidence type="ECO:0000256" key="2">
    <source>
        <dbReference type="ARBA" id="ARBA00022803"/>
    </source>
</evidence>
<dbReference type="PANTHER" id="PTHR44943">
    <property type="entry name" value="CELLULOSE SYNTHASE OPERON PROTEIN C"/>
    <property type="match status" value="1"/>
</dbReference>
<dbReference type="RefSeq" id="WP_109967349.1">
    <property type="nucleotide sequence ID" value="NZ_CP176093.1"/>
</dbReference>
<evidence type="ECO:0000313" key="6">
    <source>
        <dbReference type="Proteomes" id="UP000245657"/>
    </source>
</evidence>
<keyword evidence="2 3" id="KW-0802">TPR repeat</keyword>
<feature type="repeat" description="TPR" evidence="3">
    <location>
        <begin position="424"/>
        <end position="457"/>
    </location>
</feature>
<dbReference type="OrthoDB" id="115601at2157"/>
<comment type="caution">
    <text evidence="5">The sequence shown here is derived from an EMBL/GenBank/DDBJ whole genome shotgun (WGS) entry which is preliminary data.</text>
</comment>
<feature type="repeat" description="TPR" evidence="3">
    <location>
        <begin position="248"/>
        <end position="281"/>
    </location>
</feature>
<dbReference type="Pfam" id="PF14559">
    <property type="entry name" value="TPR_19"/>
    <property type="match status" value="1"/>
</dbReference>
<feature type="repeat" description="TPR" evidence="3">
    <location>
        <begin position="558"/>
        <end position="591"/>
    </location>
</feature>
<keyword evidence="1" id="KW-0677">Repeat</keyword>
<feature type="repeat" description="TPR" evidence="3">
    <location>
        <begin position="350"/>
        <end position="383"/>
    </location>
</feature>
<dbReference type="AlphaFoldDB" id="A0A2V2N643"/>
<proteinExistence type="predicted"/>
<feature type="compositionally biased region" description="Polar residues" evidence="4">
    <location>
        <begin position="604"/>
        <end position="642"/>
    </location>
</feature>
<dbReference type="EMBL" id="QGMY01000002">
    <property type="protein sequence ID" value="PWR74070.1"/>
    <property type="molecule type" value="Genomic_DNA"/>
</dbReference>
<evidence type="ECO:0000256" key="1">
    <source>
        <dbReference type="ARBA" id="ARBA00022737"/>
    </source>
</evidence>
<accession>A0A2V2N643</accession>
<dbReference type="Pfam" id="PF00515">
    <property type="entry name" value="TPR_1"/>
    <property type="match status" value="3"/>
</dbReference>
<dbReference type="GeneID" id="97549428"/>
<dbReference type="PROSITE" id="PS50293">
    <property type="entry name" value="TPR_REGION"/>
    <property type="match status" value="3"/>
</dbReference>
<dbReference type="Pfam" id="PF13181">
    <property type="entry name" value="TPR_8"/>
    <property type="match status" value="4"/>
</dbReference>
<dbReference type="SMART" id="SM00028">
    <property type="entry name" value="TPR"/>
    <property type="match status" value="14"/>
</dbReference>
<dbReference type="Proteomes" id="UP000245657">
    <property type="component" value="Unassembled WGS sequence"/>
</dbReference>
<name>A0A2V2N643_9EURY</name>
<feature type="region of interest" description="Disordered" evidence="4">
    <location>
        <begin position="604"/>
        <end position="650"/>
    </location>
</feature>
<dbReference type="SUPFAM" id="SSF48452">
    <property type="entry name" value="TPR-like"/>
    <property type="match status" value="2"/>
</dbReference>
<evidence type="ECO:0000256" key="4">
    <source>
        <dbReference type="SAM" id="MobiDB-lite"/>
    </source>
</evidence>
<feature type="repeat" description="TPR" evidence="3">
    <location>
        <begin position="491"/>
        <end position="524"/>
    </location>
</feature>
<dbReference type="PANTHER" id="PTHR44943:SF8">
    <property type="entry name" value="TPR REPEAT-CONTAINING PROTEIN MJ0263"/>
    <property type="match status" value="1"/>
</dbReference>
<dbReference type="Pfam" id="PF13414">
    <property type="entry name" value="TPR_11"/>
    <property type="match status" value="1"/>
</dbReference>
<gene>
    <name evidence="5" type="ORF">DK846_02620</name>
</gene>
<dbReference type="InterPro" id="IPR051685">
    <property type="entry name" value="Ycf3/AcsC/BcsC/TPR_MFPF"/>
</dbReference>
<dbReference type="Pfam" id="PF13432">
    <property type="entry name" value="TPR_16"/>
    <property type="match status" value="1"/>
</dbReference>
<sequence>MKIRGIALIMALTLLLCFTAGVSAAENTSTTELFEKGNLSLQQEKYGDAISAFKQVVELDPKDATAWFKLGGSYLQNGNFSDAYYSYQNATTINPDYGDAWAMVGYTLLYAMIPPDAKGALSALEKAQSTLKDDVGVKINLGIANLLSGNTDEATKIFEEITQADPKNERAWYWLGITRSDSGKLEEGLEAYTKAVEIKPDYKDAWFAKGDVEGYLGKSNESETSFNKLLDIKGDYAEPFKSAEANDAEVYYRLGVIQYNNNNLEEASKDFDKAIELDPTNHNALYYKGRIQFDQNDFTGARTSFNKALALKSDFANAQYWLARVDLKEKQYEAGIEGLKNATSTDSNLTDAWYFLGGVQGDTGAFEDAVASFTKLTEISPQFADAWYFKGIDEYQLLKLDETKDSLEHALNLTSTTFTPDMQANAWWILGMINTENGDSEAAASSFNQTVALNSTNSPGWNAYAISLNDLKKYDEALNAVEQAISIDKVPEYYYNKGAILRNMNQTEEAIKAYDEAIALDPQPRVYMSKGMAQMKLGQDDKAVESFDAGLKLDETLAVLWYNKAGALYNLGKYDEAITAVDKALELDSSYEVAQKLKEQLLTKTGGSDNTTPSERFNSASDEKLNITQSVGATPTRATSDFTSSSKKST</sequence>
<evidence type="ECO:0000256" key="3">
    <source>
        <dbReference type="PROSITE-ProRule" id="PRU00339"/>
    </source>
</evidence>
<feature type="repeat" description="TPR" evidence="3">
    <location>
        <begin position="30"/>
        <end position="63"/>
    </location>
</feature>
<dbReference type="Gene3D" id="1.25.40.10">
    <property type="entry name" value="Tetratricopeptide repeat domain"/>
    <property type="match status" value="6"/>
</dbReference>
<feature type="repeat" description="TPR" evidence="3">
    <location>
        <begin position="169"/>
        <end position="202"/>
    </location>
</feature>
<feature type="repeat" description="TPR" evidence="3">
    <location>
        <begin position="64"/>
        <end position="97"/>
    </location>
</feature>
<dbReference type="InterPro" id="IPR019734">
    <property type="entry name" value="TPR_rpt"/>
</dbReference>
<keyword evidence="6" id="KW-1185">Reference proteome</keyword>
<reference evidence="5 6" key="1">
    <citation type="submission" date="2018-05" db="EMBL/GenBank/DDBJ databases">
        <title>Draft genome of Methanospirillum lacunae Ki8-1.</title>
        <authorList>
            <person name="Dueholm M.S."/>
            <person name="Nielsen P.H."/>
            <person name="Bakmann L.F."/>
            <person name="Otzen D.E."/>
        </authorList>
    </citation>
    <scope>NUCLEOTIDE SEQUENCE [LARGE SCALE GENOMIC DNA]</scope>
    <source>
        <strain evidence="5 6">Ki8-1</strain>
    </source>
</reference>
<protein>
    <submittedName>
        <fullName evidence="5">Uncharacterized protein</fullName>
    </submittedName>
</protein>